<dbReference type="InterPro" id="IPR056906">
    <property type="entry name" value="ORF2/G2P_dom"/>
</dbReference>
<evidence type="ECO:0000313" key="3">
    <source>
        <dbReference type="Proteomes" id="UP000070260"/>
    </source>
</evidence>
<proteinExistence type="predicted"/>
<gene>
    <name evidence="2" type="ORF">JFP838_06635</name>
</gene>
<feature type="domain" description="Replication-associated protein ORF2/G2P" evidence="1">
    <location>
        <begin position="65"/>
        <end position="169"/>
    </location>
</feature>
<sequence length="245" mass="29032">MYIEKTIYSGKMLEVEVHKGFVIDKKKHRKPRRKKTKEKKKVINEINAKKHVIRLIHANFTERDLAVTLSYSKDTLPSNLEEAKKDFSKYIDRIKYHLKKKGLPAPKYIGVIEYGQKNKNLHHHLIISGDIDRDVLEILWTKINKGRANSRRLQEDDFGFEGIAKYMLKSPEGKKRYSRSKNLKKPVVKVKKYKYTRKKVWDLAHSQGGYELEKEFKGYKMCEFKTFVDEMLGLIFIKAKLKKRE</sequence>
<organism evidence="2 3">
    <name type="scientific">Clostridium perfringens</name>
    <dbReference type="NCBI Taxonomy" id="1502"/>
    <lineage>
        <taxon>Bacteria</taxon>
        <taxon>Bacillati</taxon>
        <taxon>Bacillota</taxon>
        <taxon>Clostridia</taxon>
        <taxon>Eubacteriales</taxon>
        <taxon>Clostridiaceae</taxon>
        <taxon>Clostridium</taxon>
    </lineage>
</organism>
<protein>
    <recommendedName>
        <fullName evidence="1">Replication-associated protein ORF2/G2P domain-containing protein</fullName>
    </recommendedName>
</protein>
<accession>A0A127EHN2</accession>
<dbReference type="Proteomes" id="UP000070260">
    <property type="component" value="Chromosome"/>
</dbReference>
<dbReference type="RefSeq" id="WP_061427541.1">
    <property type="nucleotide sequence ID" value="NZ_CATNZO010000001.1"/>
</dbReference>
<name>A0A127EHN2_CLOPF</name>
<dbReference type="PATRIC" id="fig|1502.177.peg.1349"/>
<dbReference type="Pfam" id="PF23343">
    <property type="entry name" value="REP_ORF2-G2P"/>
    <property type="match status" value="1"/>
</dbReference>
<dbReference type="AlphaFoldDB" id="A0A127EHN2"/>
<reference evidence="2 3" key="1">
    <citation type="journal article" date="2016" name="PLoS ONE">
        <title>Plasmid Characterization and Chromosome Analysis of Two netF+ Clostridium perfringens Isolates Associated with Foal and Canine Necrotizing Enteritis.</title>
        <authorList>
            <person name="Mehdizadeh Gohari I."/>
            <person name="Kropinski A.M."/>
            <person name="Weese S.J."/>
            <person name="Parreira V.R."/>
            <person name="Whitehead A.E."/>
            <person name="Boerlin P."/>
            <person name="Prescott J.F."/>
        </authorList>
    </citation>
    <scope>NUCLEOTIDE SEQUENCE [LARGE SCALE GENOMIC DNA]</scope>
    <source>
        <strain evidence="2 3">JP838</strain>
    </source>
</reference>
<evidence type="ECO:0000313" key="2">
    <source>
        <dbReference type="EMBL" id="AMN35442.1"/>
    </source>
</evidence>
<evidence type="ECO:0000259" key="1">
    <source>
        <dbReference type="Pfam" id="PF23343"/>
    </source>
</evidence>
<dbReference type="EMBL" id="CP010994">
    <property type="protein sequence ID" value="AMN35442.1"/>
    <property type="molecule type" value="Genomic_DNA"/>
</dbReference>
<dbReference type="OrthoDB" id="1733540at2"/>